<dbReference type="RefSeq" id="WP_220248017.1">
    <property type="nucleotide sequence ID" value="NZ_JAICCF010000001.1"/>
</dbReference>
<evidence type="ECO:0000313" key="2">
    <source>
        <dbReference type="Proteomes" id="UP000812961"/>
    </source>
</evidence>
<evidence type="ECO:0000313" key="1">
    <source>
        <dbReference type="EMBL" id="MBW8682778.1"/>
    </source>
</evidence>
<dbReference type="Proteomes" id="UP000812961">
    <property type="component" value="Unassembled WGS sequence"/>
</dbReference>
<comment type="caution">
    <text evidence="1">The sequence shown here is derived from an EMBL/GenBank/DDBJ whole genome shotgun (WGS) entry which is preliminary data.</text>
</comment>
<keyword evidence="2" id="KW-1185">Reference proteome</keyword>
<protein>
    <submittedName>
        <fullName evidence="1">Uncharacterized protein</fullName>
    </submittedName>
</protein>
<reference evidence="1 2" key="1">
    <citation type="submission" date="2021-08" db="EMBL/GenBank/DDBJ databases">
        <title>The genome sequence of Chitinophaga sp. B61.</title>
        <authorList>
            <person name="Zhang X."/>
        </authorList>
    </citation>
    <scope>NUCLEOTIDE SEQUENCE [LARGE SCALE GENOMIC DNA]</scope>
    <source>
        <strain evidence="1 2">B61</strain>
    </source>
</reference>
<gene>
    <name evidence="1" type="ORF">K1Y79_00405</name>
</gene>
<accession>A0ABS7G550</accession>
<name>A0ABS7G550_9BACT</name>
<proteinExistence type="predicted"/>
<organism evidence="1 2">
    <name type="scientific">Chitinophaga rhizophila</name>
    <dbReference type="NCBI Taxonomy" id="2866212"/>
    <lineage>
        <taxon>Bacteria</taxon>
        <taxon>Pseudomonadati</taxon>
        <taxon>Bacteroidota</taxon>
        <taxon>Chitinophagia</taxon>
        <taxon>Chitinophagales</taxon>
        <taxon>Chitinophagaceae</taxon>
        <taxon>Chitinophaga</taxon>
    </lineage>
</organism>
<sequence>MDTRRTVTGKAPGIIEVTPPSQATIKTQSIRLLASGIMEQFTTMSPLVSLRKSADFYDCYDVRMHLYLPDHARNLHLDEDISQAGIVDIENGPIEVREINIIYDTPEIKPEIYAYSLWEISFRYFVEGRELPAIRVRYIIDDPETTHGTVTSVEKT</sequence>
<dbReference type="EMBL" id="JAICCF010000001">
    <property type="protein sequence ID" value="MBW8682778.1"/>
    <property type="molecule type" value="Genomic_DNA"/>
</dbReference>